<comment type="similarity">
    <text evidence="1">Belongs to the VHL family.</text>
</comment>
<dbReference type="Proteomes" id="UP001151699">
    <property type="component" value="Chromosome B"/>
</dbReference>
<evidence type="ECO:0000256" key="1">
    <source>
        <dbReference type="ARBA" id="ARBA00010057"/>
    </source>
</evidence>
<dbReference type="OrthoDB" id="413400at2759"/>
<protein>
    <submittedName>
        <fullName evidence="3">Protein Vhl</fullName>
    </submittedName>
</protein>
<dbReference type="InterPro" id="IPR024053">
    <property type="entry name" value="VHL_beta_dom"/>
</dbReference>
<dbReference type="InterPro" id="IPR022772">
    <property type="entry name" value="VHL_tumour_suppress_b/a_dom"/>
</dbReference>
<reference evidence="3" key="1">
    <citation type="submission" date="2022-07" db="EMBL/GenBank/DDBJ databases">
        <authorList>
            <person name="Trinca V."/>
            <person name="Uliana J.V.C."/>
            <person name="Torres T.T."/>
            <person name="Ward R.J."/>
            <person name="Monesi N."/>
        </authorList>
    </citation>
    <scope>NUCLEOTIDE SEQUENCE</scope>
    <source>
        <strain evidence="3">HSMRA1968</strain>
        <tissue evidence="3">Whole embryos</tissue>
    </source>
</reference>
<name>A0A9Q0N3P1_9DIPT</name>
<comment type="caution">
    <text evidence="3">The sequence shown here is derived from an EMBL/GenBank/DDBJ whole genome shotgun (WGS) entry which is preliminary data.</text>
</comment>
<organism evidence="3 4">
    <name type="scientific">Pseudolycoriella hygida</name>
    <dbReference type="NCBI Taxonomy" id="35572"/>
    <lineage>
        <taxon>Eukaryota</taxon>
        <taxon>Metazoa</taxon>
        <taxon>Ecdysozoa</taxon>
        <taxon>Arthropoda</taxon>
        <taxon>Hexapoda</taxon>
        <taxon>Insecta</taxon>
        <taxon>Pterygota</taxon>
        <taxon>Neoptera</taxon>
        <taxon>Endopterygota</taxon>
        <taxon>Diptera</taxon>
        <taxon>Nematocera</taxon>
        <taxon>Sciaroidea</taxon>
        <taxon>Sciaridae</taxon>
        <taxon>Pseudolycoriella</taxon>
    </lineage>
</organism>
<evidence type="ECO:0000259" key="2">
    <source>
        <dbReference type="Pfam" id="PF01847"/>
    </source>
</evidence>
<dbReference type="CDD" id="cd05468">
    <property type="entry name" value="pVHL"/>
    <property type="match status" value="1"/>
</dbReference>
<feature type="domain" description="von Hippel-Lindau disease tumour suppressor beta" evidence="2">
    <location>
        <begin position="16"/>
        <end position="81"/>
    </location>
</feature>
<dbReference type="InterPro" id="IPR036208">
    <property type="entry name" value="VHL_sf"/>
</dbReference>
<dbReference type="EMBL" id="WJQU01000002">
    <property type="protein sequence ID" value="KAJ6642261.1"/>
    <property type="molecule type" value="Genomic_DNA"/>
</dbReference>
<dbReference type="InterPro" id="IPR037140">
    <property type="entry name" value="VHL_beta_dom_sf"/>
</dbReference>
<proteinExistence type="inferred from homology"/>
<dbReference type="AlphaFoldDB" id="A0A9Q0N3P1"/>
<dbReference type="Gene3D" id="2.60.40.780">
    <property type="entry name" value="von Hippel-Lindau disease tumour suppressor, beta domain"/>
    <property type="match status" value="1"/>
</dbReference>
<sequence>MELLNLRPNLRSIRSVPSRLYIENGTECTVDLYWIDYDSKLTKIATLNPNSGTPINTYSMHPWIFIDRSTGQLLQVRNESVLFGKPIYAQREKVYIHLPMKSLQDLALLCLLNSLESVDAVDELEIPEILKRDLRTVFLIREEHKKRLKEQVERLRVL</sequence>
<dbReference type="SUPFAM" id="SSF49468">
    <property type="entry name" value="VHL"/>
    <property type="match status" value="1"/>
</dbReference>
<keyword evidence="4" id="KW-1185">Reference proteome</keyword>
<dbReference type="Pfam" id="PF01847">
    <property type="entry name" value="VHL"/>
    <property type="match status" value="1"/>
</dbReference>
<evidence type="ECO:0000313" key="4">
    <source>
        <dbReference type="Proteomes" id="UP001151699"/>
    </source>
</evidence>
<evidence type="ECO:0000313" key="3">
    <source>
        <dbReference type="EMBL" id="KAJ6642261.1"/>
    </source>
</evidence>
<accession>A0A9Q0N3P1</accession>
<gene>
    <name evidence="3" type="primary">Vhl</name>
    <name evidence="3" type="ORF">Bhyg_07208</name>
</gene>